<gene>
    <name evidence="2" type="ORF">IAA45_04950</name>
</gene>
<organism evidence="2 3">
    <name type="scientific">Candidatus Blautia gallistercoris</name>
    <dbReference type="NCBI Taxonomy" id="2838490"/>
    <lineage>
        <taxon>Bacteria</taxon>
        <taxon>Bacillati</taxon>
        <taxon>Bacillota</taxon>
        <taxon>Clostridia</taxon>
        <taxon>Lachnospirales</taxon>
        <taxon>Lachnospiraceae</taxon>
        <taxon>Blautia</taxon>
    </lineage>
</organism>
<dbReference type="InterPro" id="IPR036291">
    <property type="entry name" value="NAD(P)-bd_dom_sf"/>
</dbReference>
<accession>A0A9D2B3H6</accession>
<evidence type="ECO:0000313" key="3">
    <source>
        <dbReference type="Proteomes" id="UP000886817"/>
    </source>
</evidence>
<protein>
    <submittedName>
        <fullName evidence="2">SDR family oxidoreductase</fullName>
    </submittedName>
</protein>
<dbReference type="AlphaFoldDB" id="A0A9D2B3H6"/>
<dbReference type="PRINTS" id="PR00081">
    <property type="entry name" value="GDHRDH"/>
</dbReference>
<evidence type="ECO:0000256" key="1">
    <source>
        <dbReference type="ARBA" id="ARBA00023002"/>
    </source>
</evidence>
<proteinExistence type="predicted"/>
<evidence type="ECO:0000313" key="2">
    <source>
        <dbReference type="EMBL" id="HIX59049.1"/>
    </source>
</evidence>
<sequence length="255" mass="27465">MGRMENKIAVVTGVGSGIGKAVAIMFAKEGAKVVAVNRSARGQDTVDKILADGGDAIFVQADLRKKEAVDQVYDAALKKYGTITTLANCAGVLVHAPFLEHTDEGYDFISETNYRAYIWMMQKFLPVMTKENSHGKNSIVNIASVSAIKPESNAYYYGGFKAAVDITTRNLSREFSPQGVRLNVICPGPVNSDMTPASVRENPEAQAELCKRVCSIGRLGEPEDIAYAATYLCSDEATWVTGARFVIDGGACMMG</sequence>
<dbReference type="EMBL" id="DXEX01000114">
    <property type="protein sequence ID" value="HIX59049.1"/>
    <property type="molecule type" value="Genomic_DNA"/>
</dbReference>
<dbReference type="NCBIfam" id="NF005559">
    <property type="entry name" value="PRK07231.1"/>
    <property type="match status" value="1"/>
</dbReference>
<dbReference type="Pfam" id="PF13561">
    <property type="entry name" value="adh_short_C2"/>
    <property type="match status" value="1"/>
</dbReference>
<reference evidence="2" key="1">
    <citation type="journal article" date="2021" name="PeerJ">
        <title>Extensive microbial diversity within the chicken gut microbiome revealed by metagenomics and culture.</title>
        <authorList>
            <person name="Gilroy R."/>
            <person name="Ravi A."/>
            <person name="Getino M."/>
            <person name="Pursley I."/>
            <person name="Horton D.L."/>
            <person name="Alikhan N.F."/>
            <person name="Baker D."/>
            <person name="Gharbi K."/>
            <person name="Hall N."/>
            <person name="Watson M."/>
            <person name="Adriaenssens E.M."/>
            <person name="Foster-Nyarko E."/>
            <person name="Jarju S."/>
            <person name="Secka A."/>
            <person name="Antonio M."/>
            <person name="Oren A."/>
            <person name="Chaudhuri R.R."/>
            <person name="La Ragione R."/>
            <person name="Hildebrand F."/>
            <person name="Pallen M.J."/>
        </authorList>
    </citation>
    <scope>NUCLEOTIDE SEQUENCE</scope>
    <source>
        <strain evidence="2">ChiSjej1B19-8411</strain>
    </source>
</reference>
<dbReference type="GO" id="GO:0008206">
    <property type="term" value="P:bile acid metabolic process"/>
    <property type="evidence" value="ECO:0007669"/>
    <property type="project" value="UniProtKB-ARBA"/>
</dbReference>
<dbReference type="GO" id="GO:0016491">
    <property type="term" value="F:oxidoreductase activity"/>
    <property type="evidence" value="ECO:0007669"/>
    <property type="project" value="UniProtKB-KW"/>
</dbReference>
<comment type="caution">
    <text evidence="2">The sequence shown here is derived from an EMBL/GenBank/DDBJ whole genome shotgun (WGS) entry which is preliminary data.</text>
</comment>
<dbReference type="FunFam" id="3.40.50.720:FF:000084">
    <property type="entry name" value="Short-chain dehydrogenase reductase"/>
    <property type="match status" value="1"/>
</dbReference>
<reference evidence="2" key="2">
    <citation type="submission" date="2021-04" db="EMBL/GenBank/DDBJ databases">
        <authorList>
            <person name="Gilroy R."/>
        </authorList>
    </citation>
    <scope>NUCLEOTIDE SEQUENCE</scope>
    <source>
        <strain evidence="2">ChiSjej1B19-8411</strain>
    </source>
</reference>
<dbReference type="PRINTS" id="PR00080">
    <property type="entry name" value="SDRFAMILY"/>
</dbReference>
<dbReference type="Proteomes" id="UP000886817">
    <property type="component" value="Unassembled WGS sequence"/>
</dbReference>
<dbReference type="PANTHER" id="PTHR43975:SF2">
    <property type="entry name" value="EG:BACR7A4.14 PROTEIN-RELATED"/>
    <property type="match status" value="1"/>
</dbReference>
<dbReference type="PANTHER" id="PTHR43975">
    <property type="entry name" value="ZGC:101858"/>
    <property type="match status" value="1"/>
</dbReference>
<dbReference type="SUPFAM" id="SSF51735">
    <property type="entry name" value="NAD(P)-binding Rossmann-fold domains"/>
    <property type="match status" value="1"/>
</dbReference>
<keyword evidence="1" id="KW-0560">Oxidoreductase</keyword>
<dbReference type="Gene3D" id="3.40.50.720">
    <property type="entry name" value="NAD(P)-binding Rossmann-like Domain"/>
    <property type="match status" value="1"/>
</dbReference>
<name>A0A9D2B3H6_9FIRM</name>
<dbReference type="CDD" id="cd05233">
    <property type="entry name" value="SDR_c"/>
    <property type="match status" value="1"/>
</dbReference>
<dbReference type="InterPro" id="IPR002347">
    <property type="entry name" value="SDR_fam"/>
</dbReference>